<evidence type="ECO:0000256" key="1">
    <source>
        <dbReference type="ARBA" id="ARBA00022729"/>
    </source>
</evidence>
<feature type="signal peptide" evidence="2">
    <location>
        <begin position="1"/>
        <end position="20"/>
    </location>
</feature>
<gene>
    <name evidence="3" type="ORF">LSALG_LOCUS1030</name>
</gene>
<evidence type="ECO:0000313" key="4">
    <source>
        <dbReference type="Proteomes" id="UP001177003"/>
    </source>
</evidence>
<keyword evidence="4" id="KW-1185">Reference proteome</keyword>
<dbReference type="Proteomes" id="UP001177003">
    <property type="component" value="Chromosome 0"/>
</dbReference>
<dbReference type="AlphaFoldDB" id="A0AA35UKV0"/>
<proteinExistence type="predicted"/>
<keyword evidence="1 2" id="KW-0732">Signal</keyword>
<reference evidence="3" key="1">
    <citation type="submission" date="2023-04" db="EMBL/GenBank/DDBJ databases">
        <authorList>
            <person name="Vijverberg K."/>
            <person name="Xiong W."/>
            <person name="Schranz E."/>
        </authorList>
    </citation>
    <scope>NUCLEOTIDE SEQUENCE</scope>
</reference>
<dbReference type="EMBL" id="OX465086">
    <property type="protein sequence ID" value="CAI9260186.1"/>
    <property type="molecule type" value="Genomic_DNA"/>
</dbReference>
<accession>A0AA35UKV0</accession>
<sequence length="308" mass="34095">MALILLRLVFLTIFLRFIAAQQKTGSVSVGASLTATADVKPWLSSSGEFAFGFQQVQGTDNFLLSIRYPEEGQTVPTGSKVELLGESGLVLTHPQGTQVWRFGSISAIASGFMNDTGKFIIFGSNSRKIWDSFDYPADTLLPTKVIERGEGMNSTISPTNFSGGRFQLRLLQDGNLLLNTRNILSGTPNAGRRDFHSLTGLWVLQITLAFETDDEGVAVLTDLAWDCYQEGRLDAFVENDLEALNDHKKLATFVMVGLWCVQENSSLRPTKRKLLNSSYSAIYVQVEVIKKMLMLESYQVKLKDSGED</sequence>
<dbReference type="PANTHER" id="PTHR47976">
    <property type="entry name" value="G-TYPE LECTIN S-RECEPTOR-LIKE SERINE/THREONINE-PROTEIN KINASE SD2-5"/>
    <property type="match status" value="1"/>
</dbReference>
<dbReference type="PANTHER" id="PTHR47976:SF15">
    <property type="entry name" value="G-TYPE LECTIN S-RECEPTOR-LIKE SERINE_THREONINE-PROTEIN KINASE RLK1"/>
    <property type="match status" value="1"/>
</dbReference>
<dbReference type="Gene3D" id="2.90.10.10">
    <property type="entry name" value="Bulb-type lectin domain"/>
    <property type="match status" value="1"/>
</dbReference>
<dbReference type="InterPro" id="IPR036426">
    <property type="entry name" value="Bulb-type_lectin_dom_sf"/>
</dbReference>
<evidence type="ECO:0000256" key="2">
    <source>
        <dbReference type="SAM" id="SignalP"/>
    </source>
</evidence>
<evidence type="ECO:0000313" key="3">
    <source>
        <dbReference type="EMBL" id="CAI9260186.1"/>
    </source>
</evidence>
<dbReference type="SUPFAM" id="SSF51110">
    <property type="entry name" value="alpha-D-mannose-specific plant lectins"/>
    <property type="match status" value="1"/>
</dbReference>
<name>A0AA35UKV0_LACSI</name>
<protein>
    <recommendedName>
        <fullName evidence="5">Bulb-type lectin domain-containing protein</fullName>
    </recommendedName>
</protein>
<feature type="chain" id="PRO_5041282844" description="Bulb-type lectin domain-containing protein" evidence="2">
    <location>
        <begin position="21"/>
        <end position="308"/>
    </location>
</feature>
<organism evidence="3 4">
    <name type="scientific">Lactuca saligna</name>
    <name type="common">Willowleaf lettuce</name>
    <dbReference type="NCBI Taxonomy" id="75948"/>
    <lineage>
        <taxon>Eukaryota</taxon>
        <taxon>Viridiplantae</taxon>
        <taxon>Streptophyta</taxon>
        <taxon>Embryophyta</taxon>
        <taxon>Tracheophyta</taxon>
        <taxon>Spermatophyta</taxon>
        <taxon>Magnoliopsida</taxon>
        <taxon>eudicotyledons</taxon>
        <taxon>Gunneridae</taxon>
        <taxon>Pentapetalae</taxon>
        <taxon>asterids</taxon>
        <taxon>campanulids</taxon>
        <taxon>Asterales</taxon>
        <taxon>Asteraceae</taxon>
        <taxon>Cichorioideae</taxon>
        <taxon>Cichorieae</taxon>
        <taxon>Lactucinae</taxon>
        <taxon>Lactuca</taxon>
    </lineage>
</organism>
<evidence type="ECO:0008006" key="5">
    <source>
        <dbReference type="Google" id="ProtNLM"/>
    </source>
</evidence>
<dbReference type="InterPro" id="IPR051343">
    <property type="entry name" value="G-type_lectin_kinases/EP1-like"/>
</dbReference>